<evidence type="ECO:0008006" key="2">
    <source>
        <dbReference type="Google" id="ProtNLM"/>
    </source>
</evidence>
<accession>A0A382LI08</accession>
<dbReference type="EMBL" id="UINC01086236">
    <property type="protein sequence ID" value="SVC34511.1"/>
    <property type="molecule type" value="Genomic_DNA"/>
</dbReference>
<dbReference type="AlphaFoldDB" id="A0A382LI08"/>
<name>A0A382LI08_9ZZZZ</name>
<evidence type="ECO:0000313" key="1">
    <source>
        <dbReference type="EMBL" id="SVC34511.1"/>
    </source>
</evidence>
<feature type="non-terminal residue" evidence="1">
    <location>
        <position position="206"/>
    </location>
</feature>
<protein>
    <recommendedName>
        <fullName evidence="2">4Fe4S-binding SPASM domain-containing protein</fullName>
    </recommendedName>
</protein>
<sequence>MPFIGLMLNTDTFTRYCCIAFGPTAILREKPTIDGTLGEKLSIEDTSLLESWNSYTMIETRKAMLNGTKLEACANCYKQEEMGATSFRQMMTAEWENRLGDMFNNYVQEAIDNNYKISLPPVYLDLRLGNLCNLKCRMCNPWNSSQLAKEHFQLFEGGVEADSRVYNEYSKVWRDQFGVNPLYLKEVQPVFDRNFLWNEIISMIPN</sequence>
<proteinExistence type="predicted"/>
<gene>
    <name evidence="1" type="ORF">METZ01_LOCUS287365</name>
</gene>
<organism evidence="1">
    <name type="scientific">marine metagenome</name>
    <dbReference type="NCBI Taxonomy" id="408172"/>
    <lineage>
        <taxon>unclassified sequences</taxon>
        <taxon>metagenomes</taxon>
        <taxon>ecological metagenomes</taxon>
    </lineage>
</organism>
<reference evidence="1" key="1">
    <citation type="submission" date="2018-05" db="EMBL/GenBank/DDBJ databases">
        <authorList>
            <person name="Lanie J.A."/>
            <person name="Ng W.-L."/>
            <person name="Kazmierczak K.M."/>
            <person name="Andrzejewski T.M."/>
            <person name="Davidsen T.M."/>
            <person name="Wayne K.J."/>
            <person name="Tettelin H."/>
            <person name="Glass J.I."/>
            <person name="Rusch D."/>
            <person name="Podicherti R."/>
            <person name="Tsui H.-C.T."/>
            <person name="Winkler M.E."/>
        </authorList>
    </citation>
    <scope>NUCLEOTIDE SEQUENCE</scope>
</reference>